<dbReference type="InterPro" id="IPR050570">
    <property type="entry name" value="Cell_wall_metabolism_enzyme"/>
</dbReference>
<dbReference type="EMBL" id="JAYJLD010000004">
    <property type="protein sequence ID" value="MEB3100884.1"/>
    <property type="molecule type" value="Genomic_DNA"/>
</dbReference>
<reference evidence="4" key="1">
    <citation type="submission" date="2023-12" db="EMBL/GenBank/DDBJ databases">
        <title>Fervidustalea candida gen. nov., sp. nov., a novel member of the family Paenibacillaceae isolated from a geothermal area.</title>
        <authorList>
            <person name="Li W.-J."/>
            <person name="Jiao J.-Y."/>
            <person name="Chen Y."/>
        </authorList>
    </citation>
    <scope>NUCLEOTIDE SEQUENCE</scope>
    <source>
        <strain evidence="4">SYSU GA230002</strain>
    </source>
</reference>
<evidence type="ECO:0000256" key="1">
    <source>
        <dbReference type="SAM" id="MobiDB-lite"/>
    </source>
</evidence>
<proteinExistence type="predicted"/>
<evidence type="ECO:0000313" key="4">
    <source>
        <dbReference type="EMBL" id="MEB3100884.1"/>
    </source>
</evidence>
<name>A0ABU5ZEF7_9BACL</name>
<dbReference type="PANTHER" id="PTHR21666">
    <property type="entry name" value="PEPTIDASE-RELATED"/>
    <property type="match status" value="1"/>
</dbReference>
<keyword evidence="2" id="KW-0812">Transmembrane</keyword>
<dbReference type="Proteomes" id="UP001310386">
    <property type="component" value="Unassembled WGS sequence"/>
</dbReference>
<keyword evidence="5" id="KW-1185">Reference proteome</keyword>
<accession>A0ABU5ZEF7</accession>
<sequence>MKIRDVQRKITLIFIDDANRPVIQKTFSVSKLKIAAGVSLIALCSFAAAVIFVWLGYESSIRQLHSRLNREQTGMRTLAASKDAKIGQLRNSILSLSEQAQKVNSRLQEIEQLTKTIQEKTGLPSESSAAADPGSDVTGVAEGGPSSALTPENMRQETEILLRQYDSLLQQMEPLNSKLTSLQTVLLHMEQIKRITPSIWPVLTRKITSGFGIRRDPFTGKPSFHDGLDIEARIGDPVFAAADGKVIIVSFDYEHGNYIVIDHGRQMHTMYLHLSKFAVKLGETVQKGDLIARVGTTGQSTGPHLHYQVTVNNKPVNPARYLPK</sequence>
<dbReference type="SUPFAM" id="SSF51261">
    <property type="entry name" value="Duplicated hybrid motif"/>
    <property type="match status" value="1"/>
</dbReference>
<comment type="caution">
    <text evidence="4">The sequence shown here is derived from an EMBL/GenBank/DDBJ whole genome shotgun (WGS) entry which is preliminary data.</text>
</comment>
<dbReference type="CDD" id="cd12797">
    <property type="entry name" value="M23_peptidase"/>
    <property type="match status" value="1"/>
</dbReference>
<feature type="transmembrane region" description="Helical" evidence="2">
    <location>
        <begin position="34"/>
        <end position="57"/>
    </location>
</feature>
<organism evidence="4 5">
    <name type="scientific">Ferviditalea candida</name>
    <dbReference type="NCBI Taxonomy" id="3108399"/>
    <lineage>
        <taxon>Bacteria</taxon>
        <taxon>Bacillati</taxon>
        <taxon>Bacillota</taxon>
        <taxon>Bacilli</taxon>
        <taxon>Bacillales</taxon>
        <taxon>Paenibacillaceae</taxon>
        <taxon>Ferviditalea</taxon>
    </lineage>
</organism>
<keyword evidence="2" id="KW-1133">Transmembrane helix</keyword>
<protein>
    <submittedName>
        <fullName evidence="4">Peptidoglycan DD-metalloendopeptidase family protein</fullName>
    </submittedName>
</protein>
<dbReference type="InterPro" id="IPR016047">
    <property type="entry name" value="M23ase_b-sheet_dom"/>
</dbReference>
<evidence type="ECO:0000256" key="2">
    <source>
        <dbReference type="SAM" id="Phobius"/>
    </source>
</evidence>
<keyword evidence="2" id="KW-0472">Membrane</keyword>
<feature type="region of interest" description="Disordered" evidence="1">
    <location>
        <begin position="119"/>
        <end position="152"/>
    </location>
</feature>
<dbReference type="RefSeq" id="WP_371752998.1">
    <property type="nucleotide sequence ID" value="NZ_JAYJLD010000004.1"/>
</dbReference>
<feature type="domain" description="M23ase beta-sheet core" evidence="3">
    <location>
        <begin position="224"/>
        <end position="318"/>
    </location>
</feature>
<dbReference type="Gene3D" id="2.70.70.10">
    <property type="entry name" value="Glucose Permease (Domain IIA)"/>
    <property type="match status" value="1"/>
</dbReference>
<evidence type="ECO:0000313" key="5">
    <source>
        <dbReference type="Proteomes" id="UP001310386"/>
    </source>
</evidence>
<dbReference type="InterPro" id="IPR011055">
    <property type="entry name" value="Dup_hybrid_motif"/>
</dbReference>
<gene>
    <name evidence="4" type="ORF">VF724_04335</name>
</gene>
<evidence type="ECO:0000259" key="3">
    <source>
        <dbReference type="Pfam" id="PF01551"/>
    </source>
</evidence>
<dbReference type="PANTHER" id="PTHR21666:SF270">
    <property type="entry name" value="MUREIN HYDROLASE ACTIVATOR ENVC"/>
    <property type="match status" value="1"/>
</dbReference>
<dbReference type="Pfam" id="PF01551">
    <property type="entry name" value="Peptidase_M23"/>
    <property type="match status" value="1"/>
</dbReference>